<proteinExistence type="predicted"/>
<dbReference type="InterPro" id="IPR004659">
    <property type="entry name" value="RNase_E/G"/>
</dbReference>
<name>A0A0J6CZT8_9BACL</name>
<evidence type="ECO:0000259" key="6">
    <source>
        <dbReference type="PROSITE" id="PS50126"/>
    </source>
</evidence>
<dbReference type="GO" id="GO:0003723">
    <property type="term" value="F:RNA binding"/>
    <property type="evidence" value="ECO:0007669"/>
    <property type="project" value="UniProtKB-KW"/>
</dbReference>
<evidence type="ECO:0000256" key="3">
    <source>
        <dbReference type="ARBA" id="ARBA00022801"/>
    </source>
</evidence>
<feature type="domain" description="S1 motif" evidence="6">
    <location>
        <begin position="38"/>
        <end position="102"/>
    </location>
</feature>
<dbReference type="RefSeq" id="WP_048312603.1">
    <property type="nucleotide sequence ID" value="NZ_CP119526.1"/>
</dbReference>
<dbReference type="PROSITE" id="PS50126">
    <property type="entry name" value="S1"/>
    <property type="match status" value="1"/>
</dbReference>
<keyword evidence="8" id="KW-1185">Reference proteome</keyword>
<reference evidence="7" key="1">
    <citation type="submission" date="2015-06" db="EMBL/GenBank/DDBJ databases">
        <authorList>
            <person name="Liu B."/>
            <person name="Wang J."/>
            <person name="Zhu Y."/>
            <person name="Liu G."/>
            <person name="Chen Q."/>
            <person name="Zheng C."/>
            <person name="Che J."/>
            <person name="Ge C."/>
            <person name="Shi H."/>
            <person name="Pan Z."/>
            <person name="Liu X."/>
        </authorList>
    </citation>
    <scope>NUCLEOTIDE SEQUENCE [LARGE SCALE GENOMIC DNA]</scope>
    <source>
        <strain evidence="7">DSM 16346</strain>
    </source>
</reference>
<dbReference type="OrthoDB" id="9804278at2"/>
<dbReference type="GO" id="GO:0005737">
    <property type="term" value="C:cytoplasm"/>
    <property type="evidence" value="ECO:0007669"/>
    <property type="project" value="TreeGrafter"/>
</dbReference>
<keyword evidence="5" id="KW-0694">RNA-binding</keyword>
<comment type="caution">
    <text evidence="7">The sequence shown here is derived from an EMBL/GenBank/DDBJ whole genome shotgun (WGS) entry which is preliminary data.</text>
</comment>
<keyword evidence="3" id="KW-0378">Hydrolase</keyword>
<dbReference type="PANTHER" id="PTHR30001:SF0">
    <property type="entry name" value="RIBONUCLEASE G"/>
    <property type="match status" value="1"/>
</dbReference>
<accession>A0A0J6CZT8</accession>
<dbReference type="Gene3D" id="2.40.50.140">
    <property type="entry name" value="Nucleic acid-binding proteins"/>
    <property type="match status" value="1"/>
</dbReference>
<dbReference type="STRING" id="157733.AB986_16890"/>
<dbReference type="GO" id="GO:0016787">
    <property type="term" value="F:hydrolase activity"/>
    <property type="evidence" value="ECO:0007669"/>
    <property type="project" value="UniProtKB-KW"/>
</dbReference>
<dbReference type="GO" id="GO:0006364">
    <property type="term" value="P:rRNA processing"/>
    <property type="evidence" value="ECO:0007669"/>
    <property type="project" value="TreeGrafter"/>
</dbReference>
<evidence type="ECO:0000256" key="2">
    <source>
        <dbReference type="ARBA" id="ARBA00022723"/>
    </source>
</evidence>
<gene>
    <name evidence="7" type="ORF">AB986_16890</name>
</gene>
<dbReference type="EMBL" id="LELK01000004">
    <property type="protein sequence ID" value="KMM37519.1"/>
    <property type="molecule type" value="Genomic_DNA"/>
</dbReference>
<evidence type="ECO:0000256" key="5">
    <source>
        <dbReference type="ARBA" id="ARBA00022884"/>
    </source>
</evidence>
<protein>
    <recommendedName>
        <fullName evidence="6">S1 motif domain-containing protein</fullName>
    </recommendedName>
</protein>
<evidence type="ECO:0000256" key="4">
    <source>
        <dbReference type="ARBA" id="ARBA00022842"/>
    </source>
</evidence>
<dbReference type="InterPro" id="IPR019307">
    <property type="entry name" value="RNA-bd_AU-1/RNase_E/G"/>
</dbReference>
<dbReference type="GO" id="GO:0046872">
    <property type="term" value="F:metal ion binding"/>
    <property type="evidence" value="ECO:0007669"/>
    <property type="project" value="UniProtKB-KW"/>
</dbReference>
<dbReference type="SUPFAM" id="SSF50249">
    <property type="entry name" value="Nucleic acid-binding proteins"/>
    <property type="match status" value="1"/>
</dbReference>
<keyword evidence="2" id="KW-0479">Metal-binding</keyword>
<dbReference type="GO" id="GO:0004540">
    <property type="term" value="F:RNA nuclease activity"/>
    <property type="evidence" value="ECO:0007669"/>
    <property type="project" value="InterPro"/>
</dbReference>
<comment type="cofactor">
    <cofactor evidence="1">
        <name>Mg(2+)</name>
        <dbReference type="ChEBI" id="CHEBI:18420"/>
    </cofactor>
</comment>
<organism evidence="7 8">
    <name type="scientific">Guptibacillus hwajinpoensis</name>
    <dbReference type="NCBI Taxonomy" id="208199"/>
    <lineage>
        <taxon>Bacteria</taxon>
        <taxon>Bacillati</taxon>
        <taxon>Bacillota</taxon>
        <taxon>Bacilli</taxon>
        <taxon>Bacillales</taxon>
        <taxon>Guptibacillaceae</taxon>
        <taxon>Guptibacillus</taxon>
    </lineage>
</organism>
<dbReference type="PANTHER" id="PTHR30001">
    <property type="entry name" value="RIBONUCLEASE"/>
    <property type="match status" value="1"/>
</dbReference>
<dbReference type="InterPro" id="IPR003029">
    <property type="entry name" value="S1_domain"/>
</dbReference>
<evidence type="ECO:0000313" key="7">
    <source>
        <dbReference type="EMBL" id="KMM37519.1"/>
    </source>
</evidence>
<dbReference type="PATRIC" id="fig|157733.3.peg.1469"/>
<keyword evidence="4" id="KW-0460">Magnesium</keyword>
<dbReference type="AlphaFoldDB" id="A0A0J6CZT8"/>
<dbReference type="InterPro" id="IPR012340">
    <property type="entry name" value="NA-bd_OB-fold"/>
</dbReference>
<dbReference type="Pfam" id="PF10150">
    <property type="entry name" value="RNase_E_G"/>
    <property type="match status" value="1"/>
</dbReference>
<dbReference type="Proteomes" id="UP000035996">
    <property type="component" value="Unassembled WGS sequence"/>
</dbReference>
<evidence type="ECO:0000313" key="8">
    <source>
        <dbReference type="Proteomes" id="UP000035996"/>
    </source>
</evidence>
<sequence>MQLIVLEKKEWRAAAIEIDNEITDIWVDRVDRNKLEPGDVILGKVSDVLDEKSAAFISLGKGKPGLLNGSELALAQYQKTAGGVRPAVSDCLEEGQAILVQVKHQGVDRKGPIITELVTFTGETLVYMPYAGYSAVSKQLSSRREELLAFAEKNCIEQEGLIFRTSAGYVDEEKLYSELLDHREEWQRLLEKASTKRAPLMIKKAKGLSEQISKLFPLQRVTSIVSNSTSAMEEFLPFLNRNVHVTVGPDEVSKVEETIASMEKTIKIGKANVHIEETNALTAIDVDTAGAKYVTKNQTHYEVNVLAIEEITRQLRLRNIGGLIVVDFLRVDKQDQRKLLTLLRNKEKEDPRLKVGGFTNLGLFEMQRKKAGLPLSSLISKL</sequence>
<evidence type="ECO:0000256" key="1">
    <source>
        <dbReference type="ARBA" id="ARBA00001946"/>
    </source>
</evidence>